<dbReference type="Gene3D" id="3.90.1170.40">
    <property type="entry name" value="Molybdopterin biosynthesis MoaE subunit"/>
    <property type="match status" value="1"/>
</dbReference>
<dbReference type="EC" id="2.8.1.12" evidence="3"/>
<sequence length="227" mass="25924">MQIKIKFFAGIAEATRKREHTLHLDHTPTVKDLIHLLTNEFPIAAEMIKRSMVSINHDYAKPDQNITETDEIALIPPVSGGEEPLFEVTTEPLYADQLIAKVSNPMAGAILTFVGTVREFTYGKRTTYLEYEAYPEMAIKKMEEIAKEIKEKWPNTKVAMSHRIGKLAIEEISVIIAVATPHRDAGFEAGRYAIERLKQIVPVWKKEIWENGEEWIGHQEGPWKKDE</sequence>
<comment type="subunit">
    <text evidence="8">Heterotetramer of 2 MoaD subunits and 2 MoaE subunits. Also stable as homodimer. The enzyme changes between these two forms during catalysis.</text>
</comment>
<dbReference type="FunFam" id="3.90.1170.40:FF:000003">
    <property type="entry name" value="Molybdopterin converting factor subunit 2"/>
    <property type="match status" value="1"/>
</dbReference>
<evidence type="ECO:0000256" key="11">
    <source>
        <dbReference type="ARBA" id="ARBA00030781"/>
    </source>
</evidence>
<dbReference type="RefSeq" id="WP_068724842.1">
    <property type="nucleotide sequence ID" value="NZ_LSKU01000001.1"/>
</dbReference>
<dbReference type="InterPro" id="IPR012675">
    <property type="entry name" value="Beta-grasp_dom_sf"/>
</dbReference>
<dbReference type="Pfam" id="PF02391">
    <property type="entry name" value="MoaE"/>
    <property type="match status" value="1"/>
</dbReference>
<dbReference type="STRING" id="1413211.U473_07315"/>
<dbReference type="OrthoDB" id="9803224at2"/>
<evidence type="ECO:0000313" key="14">
    <source>
        <dbReference type="EMBL" id="KXG43837.1"/>
    </source>
</evidence>
<keyword evidence="5" id="KW-0808">Transferase</keyword>
<dbReference type="GO" id="GO:0006777">
    <property type="term" value="P:Mo-molybdopterin cofactor biosynthetic process"/>
    <property type="evidence" value="ECO:0007669"/>
    <property type="project" value="UniProtKB-KW"/>
</dbReference>
<reference evidence="14 15" key="1">
    <citation type="submission" date="2016-02" db="EMBL/GenBank/DDBJ databases">
        <title>Draft Genome for Tepidibacillus decaturensis nov. sp. Strain Z9, an Anaerobic, Moderately Thermophilic and Heterotrophic Bacterium from Deep Subsurface of the Illinois Basin, USA.</title>
        <authorList>
            <person name="Dong Y."/>
            <person name="Chang J.Y."/>
            <person name="Sanford R."/>
            <person name="Fouke B.W."/>
        </authorList>
    </citation>
    <scope>NUCLEOTIDE SEQUENCE [LARGE SCALE GENOMIC DNA]</scope>
    <source>
        <strain evidence="14 15">Z9</strain>
    </source>
</reference>
<organism evidence="14 15">
    <name type="scientific">Tepidibacillus decaturensis</name>
    <dbReference type="NCBI Taxonomy" id="1413211"/>
    <lineage>
        <taxon>Bacteria</taxon>
        <taxon>Bacillati</taxon>
        <taxon>Bacillota</taxon>
        <taxon>Bacilli</taxon>
        <taxon>Bacillales</taxon>
        <taxon>Bacillaceae</taxon>
        <taxon>Tepidibacillus</taxon>
    </lineage>
</organism>
<dbReference type="AlphaFoldDB" id="A0A135L4K9"/>
<evidence type="ECO:0000256" key="13">
    <source>
        <dbReference type="ARBA" id="ARBA00049878"/>
    </source>
</evidence>
<dbReference type="CDD" id="cd00756">
    <property type="entry name" value="MoaE"/>
    <property type="match status" value="1"/>
</dbReference>
<evidence type="ECO:0000313" key="15">
    <source>
        <dbReference type="Proteomes" id="UP000070352"/>
    </source>
</evidence>
<protein>
    <recommendedName>
        <fullName evidence="4">Molybdopterin synthase catalytic subunit</fullName>
        <ecNumber evidence="3">2.8.1.12</ecNumber>
    </recommendedName>
    <alternativeName>
        <fullName evidence="11">MPT synthase subunit 2</fullName>
    </alternativeName>
    <alternativeName>
        <fullName evidence="9">Molybdenum cofactor biosynthesis protein E</fullName>
    </alternativeName>
    <alternativeName>
        <fullName evidence="10">Molybdopterin-converting factor large subunit</fullName>
    </alternativeName>
    <alternativeName>
        <fullName evidence="12">Molybdopterin-converting factor subunit 2</fullName>
    </alternativeName>
</protein>
<comment type="pathway">
    <text evidence="1">Cofactor biosynthesis; molybdopterin biosynthesis.</text>
</comment>
<dbReference type="NCBIfam" id="TIGR01682">
    <property type="entry name" value="moaD"/>
    <property type="match status" value="1"/>
</dbReference>
<dbReference type="PANTHER" id="PTHR23404">
    <property type="entry name" value="MOLYBDOPTERIN SYNTHASE RELATED"/>
    <property type="match status" value="1"/>
</dbReference>
<gene>
    <name evidence="14" type="ORF">U473_07315</name>
</gene>
<dbReference type="Pfam" id="PF02597">
    <property type="entry name" value="ThiS"/>
    <property type="match status" value="1"/>
</dbReference>
<comment type="catalytic activity">
    <reaction evidence="13">
        <text>2 [molybdopterin-synthase sulfur-carrier protein]-C-terminal-Gly-aminoethanethioate + cyclic pyranopterin phosphate + H2O = molybdopterin + 2 [molybdopterin-synthase sulfur-carrier protein]-C-terminal Gly-Gly + 2 H(+)</text>
        <dbReference type="Rhea" id="RHEA:26333"/>
        <dbReference type="Rhea" id="RHEA-COMP:12202"/>
        <dbReference type="Rhea" id="RHEA-COMP:19907"/>
        <dbReference type="ChEBI" id="CHEBI:15377"/>
        <dbReference type="ChEBI" id="CHEBI:15378"/>
        <dbReference type="ChEBI" id="CHEBI:58698"/>
        <dbReference type="ChEBI" id="CHEBI:59648"/>
        <dbReference type="ChEBI" id="CHEBI:90778"/>
        <dbReference type="ChEBI" id="CHEBI:232372"/>
        <dbReference type="EC" id="2.8.1.12"/>
    </reaction>
</comment>
<dbReference type="InterPro" id="IPR003448">
    <property type="entry name" value="Mopterin_biosynth_MoaE"/>
</dbReference>
<evidence type="ECO:0000256" key="8">
    <source>
        <dbReference type="ARBA" id="ARBA00026066"/>
    </source>
</evidence>
<evidence type="ECO:0000256" key="10">
    <source>
        <dbReference type="ARBA" id="ARBA00030407"/>
    </source>
</evidence>
<dbReference type="GO" id="GO:0030366">
    <property type="term" value="F:molybdopterin synthase activity"/>
    <property type="evidence" value="ECO:0007669"/>
    <property type="project" value="UniProtKB-EC"/>
</dbReference>
<evidence type="ECO:0000256" key="2">
    <source>
        <dbReference type="ARBA" id="ARBA00005426"/>
    </source>
</evidence>
<dbReference type="SUPFAM" id="SSF54285">
    <property type="entry name" value="MoaD/ThiS"/>
    <property type="match status" value="1"/>
</dbReference>
<dbReference type="Proteomes" id="UP000070352">
    <property type="component" value="Unassembled WGS sequence"/>
</dbReference>
<evidence type="ECO:0000256" key="3">
    <source>
        <dbReference type="ARBA" id="ARBA00011950"/>
    </source>
</evidence>
<evidence type="ECO:0000256" key="6">
    <source>
        <dbReference type="ARBA" id="ARBA00023150"/>
    </source>
</evidence>
<dbReference type="InterPro" id="IPR016155">
    <property type="entry name" value="Mopterin_synth/thiamin_S_b"/>
</dbReference>
<dbReference type="Gene3D" id="3.10.20.30">
    <property type="match status" value="1"/>
</dbReference>
<evidence type="ECO:0000256" key="5">
    <source>
        <dbReference type="ARBA" id="ARBA00022679"/>
    </source>
</evidence>
<dbReference type="InterPro" id="IPR003749">
    <property type="entry name" value="ThiS/MoaD-like"/>
</dbReference>
<comment type="function">
    <text evidence="7">Converts molybdopterin precursor Z into molybdopterin. This requires the incorporation of two sulfur atoms into precursor Z to generate a dithiolene group. The sulfur is provided by MoaD.</text>
</comment>
<evidence type="ECO:0000256" key="7">
    <source>
        <dbReference type="ARBA" id="ARBA00025448"/>
    </source>
</evidence>
<dbReference type="SUPFAM" id="SSF54690">
    <property type="entry name" value="Molybdopterin synthase subunit MoaE"/>
    <property type="match status" value="1"/>
</dbReference>
<keyword evidence="15" id="KW-1185">Reference proteome</keyword>
<comment type="similarity">
    <text evidence="2">Belongs to the MoaE family.</text>
</comment>
<comment type="caution">
    <text evidence="14">The sequence shown here is derived from an EMBL/GenBank/DDBJ whole genome shotgun (WGS) entry which is preliminary data.</text>
</comment>
<evidence type="ECO:0000256" key="4">
    <source>
        <dbReference type="ARBA" id="ARBA00013858"/>
    </source>
</evidence>
<dbReference type="InterPro" id="IPR036563">
    <property type="entry name" value="MoaE_sf"/>
</dbReference>
<dbReference type="CDD" id="cd00754">
    <property type="entry name" value="Ubl_MoaD"/>
    <property type="match status" value="1"/>
</dbReference>
<accession>A0A135L4K9</accession>
<evidence type="ECO:0000256" key="9">
    <source>
        <dbReference type="ARBA" id="ARBA00029745"/>
    </source>
</evidence>
<evidence type="ECO:0000256" key="12">
    <source>
        <dbReference type="ARBA" id="ARBA00032474"/>
    </source>
</evidence>
<proteinExistence type="inferred from homology"/>
<name>A0A135L4K9_9BACI</name>
<evidence type="ECO:0000256" key="1">
    <source>
        <dbReference type="ARBA" id="ARBA00005046"/>
    </source>
</evidence>
<keyword evidence="6" id="KW-0501">Molybdenum cofactor biosynthesis</keyword>
<dbReference type="EMBL" id="LSKU01000001">
    <property type="protein sequence ID" value="KXG43837.1"/>
    <property type="molecule type" value="Genomic_DNA"/>
</dbReference>